<gene>
    <name evidence="3" type="ORF">Cch01nite_12380</name>
</gene>
<dbReference type="Proteomes" id="UP000632740">
    <property type="component" value="Unassembled WGS sequence"/>
</dbReference>
<sequence length="168" mass="17207">MPDVPDRLPAPASGPETGPVPSGTSPAYSERLWPGALAWVLLGVVAVMVGIALVPVDATAGAAVAALTVAVGTVALLRTSPVVEVSGGMLRAGSARIPLALLGDARALDAVATRAELGPRLDARAHLCHRGWVPTAVRVEVHDPRDPTPYWVVSSRRPAELVAAVRGA</sequence>
<reference evidence="3" key="1">
    <citation type="submission" date="2021-01" db="EMBL/GenBank/DDBJ databases">
        <title>Whole genome shotgun sequence of Cellulomonas chitinilytica NBRC 110799.</title>
        <authorList>
            <person name="Komaki H."/>
            <person name="Tamura T."/>
        </authorList>
    </citation>
    <scope>NUCLEOTIDE SEQUENCE</scope>
    <source>
        <strain evidence="3">NBRC 110799</strain>
    </source>
</reference>
<keyword evidence="4" id="KW-1185">Reference proteome</keyword>
<keyword evidence="2" id="KW-1133">Transmembrane helix</keyword>
<evidence type="ECO:0000313" key="3">
    <source>
        <dbReference type="EMBL" id="GIG20514.1"/>
    </source>
</evidence>
<feature type="transmembrane region" description="Helical" evidence="2">
    <location>
        <begin position="60"/>
        <end position="77"/>
    </location>
</feature>
<feature type="transmembrane region" description="Helical" evidence="2">
    <location>
        <begin position="32"/>
        <end position="54"/>
    </location>
</feature>
<protein>
    <submittedName>
        <fullName evidence="3">Membrane protein</fullName>
    </submittedName>
</protein>
<accession>A0A919U1V4</accession>
<dbReference type="EMBL" id="BONK01000003">
    <property type="protein sequence ID" value="GIG20514.1"/>
    <property type="molecule type" value="Genomic_DNA"/>
</dbReference>
<evidence type="ECO:0000256" key="2">
    <source>
        <dbReference type="SAM" id="Phobius"/>
    </source>
</evidence>
<keyword evidence="2" id="KW-0472">Membrane</keyword>
<proteinExistence type="predicted"/>
<evidence type="ECO:0000256" key="1">
    <source>
        <dbReference type="SAM" id="MobiDB-lite"/>
    </source>
</evidence>
<dbReference type="RefSeq" id="WP_203749974.1">
    <property type="nucleotide sequence ID" value="NZ_BONK01000003.1"/>
</dbReference>
<keyword evidence="2" id="KW-0812">Transmembrane</keyword>
<dbReference type="Pfam" id="PF11292">
    <property type="entry name" value="DUF3093"/>
    <property type="match status" value="1"/>
</dbReference>
<dbReference type="InterPro" id="IPR021443">
    <property type="entry name" value="DUF3093"/>
</dbReference>
<evidence type="ECO:0000313" key="4">
    <source>
        <dbReference type="Proteomes" id="UP000632740"/>
    </source>
</evidence>
<feature type="region of interest" description="Disordered" evidence="1">
    <location>
        <begin position="1"/>
        <end position="26"/>
    </location>
</feature>
<organism evidence="3 4">
    <name type="scientific">Cellulomonas chitinilytica</name>
    <dbReference type="NCBI Taxonomy" id="398759"/>
    <lineage>
        <taxon>Bacteria</taxon>
        <taxon>Bacillati</taxon>
        <taxon>Actinomycetota</taxon>
        <taxon>Actinomycetes</taxon>
        <taxon>Micrococcales</taxon>
        <taxon>Cellulomonadaceae</taxon>
        <taxon>Cellulomonas</taxon>
    </lineage>
</organism>
<name>A0A919U1V4_9CELL</name>
<dbReference type="AlphaFoldDB" id="A0A919U1V4"/>
<comment type="caution">
    <text evidence="3">The sequence shown here is derived from an EMBL/GenBank/DDBJ whole genome shotgun (WGS) entry which is preliminary data.</text>
</comment>